<evidence type="ECO:0000256" key="3">
    <source>
        <dbReference type="ARBA" id="ARBA00022516"/>
    </source>
</evidence>
<comment type="pathway">
    <text evidence="14">Steroid metabolism; ergosterol biosynthesis.</text>
</comment>
<evidence type="ECO:0000256" key="17">
    <source>
        <dbReference type="SAM" id="MobiDB-lite"/>
    </source>
</evidence>
<evidence type="ECO:0000256" key="13">
    <source>
        <dbReference type="ARBA" id="ARBA00023221"/>
    </source>
</evidence>
<feature type="transmembrane region" description="Helical" evidence="18">
    <location>
        <begin position="404"/>
        <end position="429"/>
    </location>
</feature>
<evidence type="ECO:0000256" key="8">
    <source>
        <dbReference type="ARBA" id="ARBA00023002"/>
    </source>
</evidence>
<evidence type="ECO:0000256" key="4">
    <source>
        <dbReference type="ARBA" id="ARBA00022692"/>
    </source>
</evidence>
<feature type="compositionally biased region" description="Low complexity" evidence="17">
    <location>
        <begin position="39"/>
        <end position="56"/>
    </location>
</feature>
<keyword evidence="3" id="KW-0444">Lipid biosynthesis</keyword>
<feature type="transmembrane region" description="Helical" evidence="18">
    <location>
        <begin position="105"/>
        <end position="126"/>
    </location>
</feature>
<evidence type="ECO:0000256" key="6">
    <source>
        <dbReference type="ARBA" id="ARBA00022955"/>
    </source>
</evidence>
<evidence type="ECO:0000256" key="14">
    <source>
        <dbReference type="ARBA" id="ARBA00029435"/>
    </source>
</evidence>
<protein>
    <recommendedName>
        <fullName evidence="15">Delta(24(24(1)))-sterol reductase</fullName>
        <ecNumber evidence="15">1.3.1.71</ecNumber>
    </recommendedName>
</protein>
<dbReference type="InterPro" id="IPR001171">
    <property type="entry name" value="ERG24_DHCR-like"/>
</dbReference>
<comment type="similarity">
    <text evidence="2">Belongs to the ERG4/ERG24 family.</text>
</comment>
<evidence type="ECO:0000256" key="7">
    <source>
        <dbReference type="ARBA" id="ARBA00022989"/>
    </source>
</evidence>
<dbReference type="GO" id="GO:0000246">
    <property type="term" value="F:Delta24(24-1) sterol reductase activity"/>
    <property type="evidence" value="ECO:0007669"/>
    <property type="project" value="UniProtKB-EC"/>
</dbReference>
<keyword evidence="5" id="KW-0521">NADP</keyword>
<evidence type="ECO:0000256" key="16">
    <source>
        <dbReference type="ARBA" id="ARBA00048918"/>
    </source>
</evidence>
<evidence type="ECO:0000256" key="1">
    <source>
        <dbReference type="ARBA" id="ARBA00004141"/>
    </source>
</evidence>
<keyword evidence="8" id="KW-0560">Oxidoreductase</keyword>
<evidence type="ECO:0000313" key="19">
    <source>
        <dbReference type="EMBL" id="CAE4563214.1"/>
    </source>
</evidence>
<evidence type="ECO:0000256" key="9">
    <source>
        <dbReference type="ARBA" id="ARBA00023011"/>
    </source>
</evidence>
<dbReference type="InterPro" id="IPR018083">
    <property type="entry name" value="Sterol_reductase_CS"/>
</dbReference>
<feature type="transmembrane region" description="Helical" evidence="18">
    <location>
        <begin position="284"/>
        <end position="302"/>
    </location>
</feature>
<evidence type="ECO:0000256" key="12">
    <source>
        <dbReference type="ARBA" id="ARBA00023166"/>
    </source>
</evidence>
<evidence type="ECO:0000256" key="15">
    <source>
        <dbReference type="ARBA" id="ARBA00038892"/>
    </source>
</evidence>
<evidence type="ECO:0000256" key="18">
    <source>
        <dbReference type="SAM" id="Phobius"/>
    </source>
</evidence>
<reference evidence="19" key="1">
    <citation type="submission" date="2021-01" db="EMBL/GenBank/DDBJ databases">
        <authorList>
            <person name="Corre E."/>
            <person name="Pelletier E."/>
            <person name="Niang G."/>
            <person name="Scheremetjew M."/>
            <person name="Finn R."/>
            <person name="Kale V."/>
            <person name="Holt S."/>
            <person name="Cochrane G."/>
            <person name="Meng A."/>
            <person name="Brown T."/>
            <person name="Cohen L."/>
        </authorList>
    </citation>
    <scope>NUCLEOTIDE SEQUENCE</scope>
    <source>
        <strain evidence="19">CCMP3105</strain>
    </source>
</reference>
<feature type="region of interest" description="Disordered" evidence="17">
    <location>
        <begin position="1"/>
        <end position="64"/>
    </location>
</feature>
<dbReference type="PANTHER" id="PTHR21257">
    <property type="entry name" value="DELTA(14)-STEROL REDUCTASE"/>
    <property type="match status" value="1"/>
</dbReference>
<keyword evidence="11 18" id="KW-0472">Membrane</keyword>
<keyword evidence="9" id="KW-0756">Sterol biosynthesis</keyword>
<name>A0A7S4PV59_9DINO</name>
<dbReference type="Pfam" id="PF01222">
    <property type="entry name" value="ERG4_ERG24"/>
    <property type="match status" value="1"/>
</dbReference>
<keyword evidence="13" id="KW-0753">Steroid metabolism</keyword>
<dbReference type="EC" id="1.3.1.71" evidence="15"/>
<keyword evidence="4 18" id="KW-0812">Transmembrane</keyword>
<feature type="compositionally biased region" description="Low complexity" evidence="17">
    <location>
        <begin position="14"/>
        <end position="23"/>
    </location>
</feature>
<proteinExistence type="inferred from homology"/>
<dbReference type="Gene3D" id="1.20.120.1630">
    <property type="match status" value="1"/>
</dbReference>
<dbReference type="EMBL" id="HBNR01004254">
    <property type="protein sequence ID" value="CAE4563214.1"/>
    <property type="molecule type" value="Transcribed_RNA"/>
</dbReference>
<evidence type="ECO:0000256" key="2">
    <source>
        <dbReference type="ARBA" id="ARBA00005402"/>
    </source>
</evidence>
<feature type="transmembrane region" description="Helical" evidence="18">
    <location>
        <begin position="168"/>
        <end position="190"/>
    </location>
</feature>
<feature type="transmembrane region" description="Helical" evidence="18">
    <location>
        <begin position="66"/>
        <end position="85"/>
    </location>
</feature>
<accession>A0A7S4PV59</accession>
<feature type="transmembrane region" description="Helical" evidence="18">
    <location>
        <begin position="323"/>
        <end position="340"/>
    </location>
</feature>
<sequence length="464" mass="51943">MADVSPAAGGVGTVGAAAGTAPGARKRDQTPPPRQPPKEGASGSQEPSQSSAAAQGKPGTEEAKEFGGPVGALCIIVGSHVLMFLMARSLYGGSWDVFIPTIKSVAWFLVYHASQNVFALIMPGVWVKGLSELGYLCNGYSTLYATVGGALLLHWAELFDLTELVKNYPAYLTTAIILGDIYSVITHFAYARAGERWSIYNFFIGVETHPRIGKVDVKMVAETRVSWTLLFLVTLGSYLETSRRLGTWLNPTAFMLLAHGLYANACAKGEHFIPYTWDISTEKFGWMLCWWNLAGVPLLYCYQSLFLAKSTWEGLLLPPVPKEVYYGVLVVALLLAYWIWDEANYHKCYFKMEQRGEILNRRLFPTFRHVKDPKYIKCDAGVLLIDGWYAYARKIHYTADTVMALLWGLSCGFSSLLPYFYFVFFVAMITHRAGRDEARCRAKYGAAWDKYLKAVPYRFVPRIY</sequence>
<evidence type="ECO:0000256" key="5">
    <source>
        <dbReference type="ARBA" id="ARBA00022857"/>
    </source>
</evidence>
<comment type="subcellular location">
    <subcellularLocation>
        <location evidence="1">Membrane</location>
        <topology evidence="1">Multi-pass membrane protein</topology>
    </subcellularLocation>
</comment>
<comment type="catalytic activity">
    <reaction evidence="16">
        <text>ergosterol + NADP(+) = ergosta-5,7,22,24(28)-tetraen-3beta-ol + NADPH + H(+)</text>
        <dbReference type="Rhea" id="RHEA:18501"/>
        <dbReference type="ChEBI" id="CHEBI:15378"/>
        <dbReference type="ChEBI" id="CHEBI:16933"/>
        <dbReference type="ChEBI" id="CHEBI:18249"/>
        <dbReference type="ChEBI" id="CHEBI:57783"/>
        <dbReference type="ChEBI" id="CHEBI:58349"/>
        <dbReference type="EC" id="1.3.1.71"/>
    </reaction>
    <physiologicalReaction direction="right-to-left" evidence="16">
        <dbReference type="Rhea" id="RHEA:18503"/>
    </physiologicalReaction>
</comment>
<dbReference type="PROSITE" id="PS01018">
    <property type="entry name" value="STEROL_REDUCT_2"/>
    <property type="match status" value="1"/>
</dbReference>
<dbReference type="GO" id="GO:0005789">
    <property type="term" value="C:endoplasmic reticulum membrane"/>
    <property type="evidence" value="ECO:0007669"/>
    <property type="project" value="TreeGrafter"/>
</dbReference>
<keyword evidence="12" id="KW-1207">Sterol metabolism</keyword>
<dbReference type="PANTHER" id="PTHR21257:SF31">
    <property type="entry name" value="DELTA(24(24(1)))-STEROL REDUCTASE ERG4"/>
    <property type="match status" value="1"/>
</dbReference>
<organism evidence="19">
    <name type="scientific">Alexandrium monilatum</name>
    <dbReference type="NCBI Taxonomy" id="311494"/>
    <lineage>
        <taxon>Eukaryota</taxon>
        <taxon>Sar</taxon>
        <taxon>Alveolata</taxon>
        <taxon>Dinophyceae</taxon>
        <taxon>Gonyaulacales</taxon>
        <taxon>Pyrocystaceae</taxon>
        <taxon>Alexandrium</taxon>
    </lineage>
</organism>
<dbReference type="AlphaFoldDB" id="A0A7S4PV59"/>
<keyword evidence="7 18" id="KW-1133">Transmembrane helix</keyword>
<feature type="transmembrane region" description="Helical" evidence="18">
    <location>
        <begin position="133"/>
        <end position="156"/>
    </location>
</feature>
<dbReference type="GO" id="GO:0006696">
    <property type="term" value="P:ergosterol biosynthetic process"/>
    <property type="evidence" value="ECO:0007669"/>
    <property type="project" value="TreeGrafter"/>
</dbReference>
<keyword evidence="10" id="KW-0443">Lipid metabolism</keyword>
<gene>
    <name evidence="19" type="ORF">AMON00008_LOCUS2833</name>
</gene>
<evidence type="ECO:0000256" key="10">
    <source>
        <dbReference type="ARBA" id="ARBA00023098"/>
    </source>
</evidence>
<keyword evidence="6" id="KW-0752">Steroid biosynthesis</keyword>
<evidence type="ECO:0000256" key="11">
    <source>
        <dbReference type="ARBA" id="ARBA00023136"/>
    </source>
</evidence>